<gene>
    <name evidence="2" type="primary">Dere\GG11452</name>
    <name evidence="2" type="ORF">Dere_GG11452</name>
</gene>
<keyword evidence="1" id="KW-1133">Transmembrane helix</keyword>
<evidence type="ECO:0000313" key="2">
    <source>
        <dbReference type="EMBL" id="EDV53586.1"/>
    </source>
</evidence>
<reference evidence="2 3" key="2">
    <citation type="journal article" date="2008" name="Bioinformatics">
        <title>Assembly reconciliation.</title>
        <authorList>
            <person name="Zimin A.V."/>
            <person name="Smith D.R."/>
            <person name="Sutton G."/>
            <person name="Yorke J.A."/>
        </authorList>
    </citation>
    <scope>NUCLEOTIDE SEQUENCE [LARGE SCALE GENOMIC DNA]</scope>
    <source>
        <strain evidence="2 3">TSC#14021-0224.01</strain>
    </source>
</reference>
<organism evidence="2 3">
    <name type="scientific">Drosophila erecta</name>
    <name type="common">Fruit fly</name>
    <dbReference type="NCBI Taxonomy" id="7220"/>
    <lineage>
        <taxon>Eukaryota</taxon>
        <taxon>Metazoa</taxon>
        <taxon>Ecdysozoa</taxon>
        <taxon>Arthropoda</taxon>
        <taxon>Hexapoda</taxon>
        <taxon>Insecta</taxon>
        <taxon>Pterygota</taxon>
        <taxon>Neoptera</taxon>
        <taxon>Endopterygota</taxon>
        <taxon>Diptera</taxon>
        <taxon>Brachycera</taxon>
        <taxon>Muscomorpha</taxon>
        <taxon>Ephydroidea</taxon>
        <taxon>Drosophilidae</taxon>
        <taxon>Drosophila</taxon>
        <taxon>Sophophora</taxon>
    </lineage>
</organism>
<dbReference type="EMBL" id="CH954182">
    <property type="protein sequence ID" value="EDV53586.1"/>
    <property type="molecule type" value="Genomic_DNA"/>
</dbReference>
<feature type="transmembrane region" description="Helical" evidence="1">
    <location>
        <begin position="42"/>
        <end position="61"/>
    </location>
</feature>
<feature type="transmembrane region" description="Helical" evidence="1">
    <location>
        <begin position="101"/>
        <end position="123"/>
    </location>
</feature>
<name>B3P6B6_DROER</name>
<keyword evidence="1" id="KW-0812">Transmembrane</keyword>
<dbReference type="AlphaFoldDB" id="B3P6B6"/>
<keyword evidence="3" id="KW-1185">Reference proteome</keyword>
<sequence length="140" mass="15137">MPLIMLMTLSVPMGDDSDESGGRNSDGYLDGQWLICIPVHRVNLILCRAVLAVLLYVWLWLWDGKNGSENGNENGNGLGLVVFGDGFNGRVCTQFSMTSGAAFACVTSIRLAVIDWPGLLVLARSMEGAVSNKCVNTIKR</sequence>
<evidence type="ECO:0000313" key="3">
    <source>
        <dbReference type="Proteomes" id="UP000008711"/>
    </source>
</evidence>
<accession>B3P6B6</accession>
<reference evidence="2 3" key="1">
    <citation type="journal article" date="2007" name="Nature">
        <title>Evolution of genes and genomes on the Drosophila phylogeny.</title>
        <authorList>
            <consortium name="Drosophila 12 Genomes Consortium"/>
            <person name="Clark A.G."/>
            <person name="Eisen M.B."/>
            <person name="Smith D.R."/>
            <person name="Bergman C.M."/>
            <person name="Oliver B."/>
            <person name="Markow T.A."/>
            <person name="Kaufman T.C."/>
            <person name="Kellis M."/>
            <person name="Gelbart W."/>
            <person name="Iyer V.N."/>
            <person name="Pollard D.A."/>
            <person name="Sackton T.B."/>
            <person name="Larracuente A.M."/>
            <person name="Singh N.D."/>
            <person name="Abad J.P."/>
            <person name="Abt D.N."/>
            <person name="Adryan B."/>
            <person name="Aguade M."/>
            <person name="Akashi H."/>
            <person name="Anderson W.W."/>
            <person name="Aquadro C.F."/>
            <person name="Ardell D.H."/>
            <person name="Arguello R."/>
            <person name="Artieri C.G."/>
            <person name="Barbash D.A."/>
            <person name="Barker D."/>
            <person name="Barsanti P."/>
            <person name="Batterham P."/>
            <person name="Batzoglou S."/>
            <person name="Begun D."/>
            <person name="Bhutkar A."/>
            <person name="Blanco E."/>
            <person name="Bosak S.A."/>
            <person name="Bradley R.K."/>
            <person name="Brand A.D."/>
            <person name="Brent M.R."/>
            <person name="Brooks A.N."/>
            <person name="Brown R.H."/>
            <person name="Butlin R.K."/>
            <person name="Caggese C."/>
            <person name="Calvi B.R."/>
            <person name="Bernardo de Carvalho A."/>
            <person name="Caspi A."/>
            <person name="Castrezana S."/>
            <person name="Celniker S.E."/>
            <person name="Chang J.L."/>
            <person name="Chapple C."/>
            <person name="Chatterji S."/>
            <person name="Chinwalla A."/>
            <person name="Civetta A."/>
            <person name="Clifton S.W."/>
            <person name="Comeron J.M."/>
            <person name="Costello J.C."/>
            <person name="Coyne J.A."/>
            <person name="Daub J."/>
            <person name="David R.G."/>
            <person name="Delcher A.L."/>
            <person name="Delehaunty K."/>
            <person name="Do C.B."/>
            <person name="Ebling H."/>
            <person name="Edwards K."/>
            <person name="Eickbush T."/>
            <person name="Evans J.D."/>
            <person name="Filipski A."/>
            <person name="Findeiss S."/>
            <person name="Freyhult E."/>
            <person name="Fulton L."/>
            <person name="Fulton R."/>
            <person name="Garcia A.C."/>
            <person name="Gardiner A."/>
            <person name="Garfield D.A."/>
            <person name="Garvin B.E."/>
            <person name="Gibson G."/>
            <person name="Gilbert D."/>
            <person name="Gnerre S."/>
            <person name="Godfrey J."/>
            <person name="Good R."/>
            <person name="Gotea V."/>
            <person name="Gravely B."/>
            <person name="Greenberg A.J."/>
            <person name="Griffiths-Jones S."/>
            <person name="Gross S."/>
            <person name="Guigo R."/>
            <person name="Gustafson E.A."/>
            <person name="Haerty W."/>
            <person name="Hahn M.W."/>
            <person name="Halligan D.L."/>
            <person name="Halpern A.L."/>
            <person name="Halter G.M."/>
            <person name="Han M.V."/>
            <person name="Heger A."/>
            <person name="Hillier L."/>
            <person name="Hinrichs A.S."/>
            <person name="Holmes I."/>
            <person name="Hoskins R.A."/>
            <person name="Hubisz M.J."/>
            <person name="Hultmark D."/>
            <person name="Huntley M.A."/>
            <person name="Jaffe D.B."/>
            <person name="Jagadeeshan S."/>
            <person name="Jeck W.R."/>
            <person name="Johnson J."/>
            <person name="Jones C.D."/>
            <person name="Jordan W.C."/>
            <person name="Karpen G.H."/>
            <person name="Kataoka E."/>
            <person name="Keightley P.D."/>
            <person name="Kheradpour P."/>
            <person name="Kirkness E.F."/>
            <person name="Koerich L.B."/>
            <person name="Kristiansen K."/>
            <person name="Kudrna D."/>
            <person name="Kulathinal R.J."/>
            <person name="Kumar S."/>
            <person name="Kwok R."/>
            <person name="Lander E."/>
            <person name="Langley C.H."/>
            <person name="Lapoint R."/>
            <person name="Lazzaro B.P."/>
            <person name="Lee S.J."/>
            <person name="Levesque L."/>
            <person name="Li R."/>
            <person name="Lin C.F."/>
            <person name="Lin M.F."/>
            <person name="Lindblad-Toh K."/>
            <person name="Llopart A."/>
            <person name="Long M."/>
            <person name="Low L."/>
            <person name="Lozovsky E."/>
            <person name="Lu J."/>
            <person name="Luo M."/>
            <person name="Machado C.A."/>
            <person name="Makalowski W."/>
            <person name="Marzo M."/>
            <person name="Matsuda M."/>
            <person name="Matzkin L."/>
            <person name="McAllister B."/>
            <person name="McBride C.S."/>
            <person name="McKernan B."/>
            <person name="McKernan K."/>
            <person name="Mendez-Lago M."/>
            <person name="Minx P."/>
            <person name="Mollenhauer M.U."/>
            <person name="Montooth K."/>
            <person name="Mount S.M."/>
            <person name="Mu X."/>
            <person name="Myers E."/>
            <person name="Negre B."/>
            <person name="Newfeld S."/>
            <person name="Nielsen R."/>
            <person name="Noor M.A."/>
            <person name="O'Grady P."/>
            <person name="Pachter L."/>
            <person name="Papaceit M."/>
            <person name="Parisi M.J."/>
            <person name="Parisi M."/>
            <person name="Parts L."/>
            <person name="Pedersen J.S."/>
            <person name="Pesole G."/>
            <person name="Phillippy A.M."/>
            <person name="Ponting C.P."/>
            <person name="Pop M."/>
            <person name="Porcelli D."/>
            <person name="Powell J.R."/>
            <person name="Prohaska S."/>
            <person name="Pruitt K."/>
            <person name="Puig M."/>
            <person name="Quesneville H."/>
            <person name="Ram K.R."/>
            <person name="Rand D."/>
            <person name="Rasmussen M.D."/>
            <person name="Reed L.K."/>
            <person name="Reenan R."/>
            <person name="Reily A."/>
            <person name="Remington K.A."/>
            <person name="Rieger T.T."/>
            <person name="Ritchie M.G."/>
            <person name="Robin C."/>
            <person name="Rogers Y.H."/>
            <person name="Rohde C."/>
            <person name="Rozas J."/>
            <person name="Rubenfield M.J."/>
            <person name="Ruiz A."/>
            <person name="Russo S."/>
            <person name="Salzberg S.L."/>
            <person name="Sanchez-Gracia A."/>
            <person name="Saranga D.J."/>
            <person name="Sato H."/>
            <person name="Schaeffer S.W."/>
            <person name="Schatz M.C."/>
            <person name="Schlenke T."/>
            <person name="Schwartz R."/>
            <person name="Segarra C."/>
            <person name="Singh R.S."/>
            <person name="Sirot L."/>
            <person name="Sirota M."/>
            <person name="Sisneros N.B."/>
            <person name="Smith C.D."/>
            <person name="Smith T.F."/>
            <person name="Spieth J."/>
            <person name="Stage D.E."/>
            <person name="Stark A."/>
            <person name="Stephan W."/>
            <person name="Strausberg R.L."/>
            <person name="Strempel S."/>
            <person name="Sturgill D."/>
            <person name="Sutton G."/>
            <person name="Sutton G.G."/>
            <person name="Tao W."/>
            <person name="Teichmann S."/>
            <person name="Tobari Y.N."/>
            <person name="Tomimura Y."/>
            <person name="Tsolas J.M."/>
            <person name="Valente V.L."/>
            <person name="Venter E."/>
            <person name="Venter J.C."/>
            <person name="Vicario S."/>
            <person name="Vieira F.G."/>
            <person name="Vilella A.J."/>
            <person name="Villasante A."/>
            <person name="Walenz B."/>
            <person name="Wang J."/>
            <person name="Wasserman M."/>
            <person name="Watts T."/>
            <person name="Wilson D."/>
            <person name="Wilson R.K."/>
            <person name="Wing R.A."/>
            <person name="Wolfner M.F."/>
            <person name="Wong A."/>
            <person name="Wong G.K."/>
            <person name="Wu C.I."/>
            <person name="Wu G."/>
            <person name="Yamamoto D."/>
            <person name="Yang H.P."/>
            <person name="Yang S.P."/>
            <person name="Yorke J.A."/>
            <person name="Yoshida K."/>
            <person name="Zdobnov E."/>
            <person name="Zhang P."/>
            <person name="Zhang Y."/>
            <person name="Zimin A.V."/>
            <person name="Baldwin J."/>
            <person name="Abdouelleil A."/>
            <person name="Abdulkadir J."/>
            <person name="Abebe A."/>
            <person name="Abera B."/>
            <person name="Abreu J."/>
            <person name="Acer S.C."/>
            <person name="Aftuck L."/>
            <person name="Alexander A."/>
            <person name="An P."/>
            <person name="Anderson E."/>
            <person name="Anderson S."/>
            <person name="Arachi H."/>
            <person name="Azer M."/>
            <person name="Bachantsang P."/>
            <person name="Barry A."/>
            <person name="Bayul T."/>
            <person name="Berlin A."/>
            <person name="Bessette D."/>
            <person name="Bloom T."/>
            <person name="Blye J."/>
            <person name="Boguslavskiy L."/>
            <person name="Bonnet C."/>
            <person name="Boukhgalter B."/>
            <person name="Bourzgui I."/>
            <person name="Brown A."/>
            <person name="Cahill P."/>
            <person name="Channer S."/>
            <person name="Cheshatsang Y."/>
            <person name="Chuda L."/>
            <person name="Citroen M."/>
            <person name="Collymore A."/>
            <person name="Cooke P."/>
            <person name="Costello M."/>
            <person name="D'Aco K."/>
            <person name="Daza R."/>
            <person name="De Haan G."/>
            <person name="DeGray S."/>
            <person name="DeMaso C."/>
            <person name="Dhargay N."/>
            <person name="Dooley K."/>
            <person name="Dooley E."/>
            <person name="Doricent M."/>
            <person name="Dorje P."/>
            <person name="Dorjee K."/>
            <person name="Dupes A."/>
            <person name="Elong R."/>
            <person name="Falk J."/>
            <person name="Farina A."/>
            <person name="Faro S."/>
            <person name="Ferguson D."/>
            <person name="Fisher S."/>
            <person name="Foley C.D."/>
            <person name="Franke A."/>
            <person name="Friedrich D."/>
            <person name="Gadbois L."/>
            <person name="Gearin G."/>
            <person name="Gearin C.R."/>
            <person name="Giannoukos G."/>
            <person name="Goode T."/>
            <person name="Graham J."/>
            <person name="Grandbois E."/>
            <person name="Grewal S."/>
            <person name="Gyaltsen K."/>
            <person name="Hafez N."/>
            <person name="Hagos B."/>
            <person name="Hall J."/>
            <person name="Henson C."/>
            <person name="Hollinger A."/>
            <person name="Honan T."/>
            <person name="Huard M.D."/>
            <person name="Hughes L."/>
            <person name="Hurhula B."/>
            <person name="Husby M.E."/>
            <person name="Kamat A."/>
            <person name="Kanga B."/>
            <person name="Kashin S."/>
            <person name="Khazanovich D."/>
            <person name="Kisner P."/>
            <person name="Lance K."/>
            <person name="Lara M."/>
            <person name="Lee W."/>
            <person name="Lennon N."/>
            <person name="Letendre F."/>
            <person name="LeVine R."/>
            <person name="Lipovsky A."/>
            <person name="Liu X."/>
            <person name="Liu J."/>
            <person name="Liu S."/>
            <person name="Lokyitsang T."/>
            <person name="Lokyitsang Y."/>
            <person name="Lubonja R."/>
            <person name="Lui A."/>
            <person name="MacDonald P."/>
            <person name="Magnisalis V."/>
            <person name="Maru K."/>
            <person name="Matthews C."/>
            <person name="McCusker W."/>
            <person name="McDonough S."/>
            <person name="Mehta T."/>
            <person name="Meldrim J."/>
            <person name="Meneus L."/>
            <person name="Mihai O."/>
            <person name="Mihalev A."/>
            <person name="Mihova T."/>
            <person name="Mittelman R."/>
            <person name="Mlenga V."/>
            <person name="Montmayeur A."/>
            <person name="Mulrain L."/>
            <person name="Navidi A."/>
            <person name="Naylor J."/>
            <person name="Negash T."/>
            <person name="Nguyen T."/>
            <person name="Nguyen N."/>
            <person name="Nicol R."/>
            <person name="Norbu C."/>
            <person name="Norbu N."/>
            <person name="Novod N."/>
            <person name="O'Neill B."/>
            <person name="Osman S."/>
            <person name="Markiewicz E."/>
            <person name="Oyono O.L."/>
            <person name="Patti C."/>
            <person name="Phunkhang P."/>
            <person name="Pierre F."/>
            <person name="Priest M."/>
            <person name="Raghuraman S."/>
            <person name="Rege F."/>
            <person name="Reyes R."/>
            <person name="Rise C."/>
            <person name="Rogov P."/>
            <person name="Ross K."/>
            <person name="Ryan E."/>
            <person name="Settipalli S."/>
            <person name="Shea T."/>
            <person name="Sherpa N."/>
            <person name="Shi L."/>
            <person name="Shih D."/>
            <person name="Sparrow T."/>
            <person name="Spaulding J."/>
            <person name="Stalker J."/>
            <person name="Stange-Thomann N."/>
            <person name="Stavropoulos S."/>
            <person name="Stone C."/>
            <person name="Strader C."/>
            <person name="Tesfaye S."/>
            <person name="Thomson T."/>
            <person name="Thoulutsang Y."/>
            <person name="Thoulutsang D."/>
            <person name="Topham K."/>
            <person name="Topping I."/>
            <person name="Tsamla T."/>
            <person name="Vassiliev H."/>
            <person name="Vo A."/>
            <person name="Wangchuk T."/>
            <person name="Wangdi T."/>
            <person name="Weiand M."/>
            <person name="Wilkinson J."/>
            <person name="Wilson A."/>
            <person name="Yadav S."/>
            <person name="Young G."/>
            <person name="Yu Q."/>
            <person name="Zembek L."/>
            <person name="Zhong D."/>
            <person name="Zimmer A."/>
            <person name="Zwirko Z."/>
            <person name="Jaffe D.B."/>
            <person name="Alvarez P."/>
            <person name="Brockman W."/>
            <person name="Butler J."/>
            <person name="Chin C."/>
            <person name="Gnerre S."/>
            <person name="Grabherr M."/>
            <person name="Kleber M."/>
            <person name="Mauceli E."/>
            <person name="MacCallum I."/>
        </authorList>
    </citation>
    <scope>NUCLEOTIDE SEQUENCE [LARGE SCALE GENOMIC DNA]</scope>
    <source>
        <strain evidence="2 3">TSC#14021-0224.01</strain>
    </source>
</reference>
<evidence type="ECO:0000256" key="1">
    <source>
        <dbReference type="SAM" id="Phobius"/>
    </source>
</evidence>
<keyword evidence="1" id="KW-0472">Membrane</keyword>
<proteinExistence type="predicted"/>
<dbReference type="Proteomes" id="UP000008711">
    <property type="component" value="Unassembled WGS sequence"/>
</dbReference>
<protein>
    <submittedName>
        <fullName evidence="2">GG11452</fullName>
    </submittedName>
</protein>
<dbReference type="HOGENOM" id="CLU_1837163_0_0_1"/>